<dbReference type="VEuPathDB" id="FungiDB:JI435_422780"/>
<reference evidence="2" key="1">
    <citation type="journal article" date="2021" name="BMC Genomics">
        <title>Chromosome-level genome assembly and manually-curated proteome of model necrotroph Parastagonospora nodorum Sn15 reveals a genome-wide trove of candidate effector homologs, and redundancy of virulence-related functions within an accessory chromosome.</title>
        <authorList>
            <person name="Bertazzoni S."/>
            <person name="Jones D.A.B."/>
            <person name="Phan H.T."/>
            <person name="Tan K.-C."/>
            <person name="Hane J.K."/>
        </authorList>
    </citation>
    <scope>NUCLEOTIDE SEQUENCE [LARGE SCALE GENOMIC DNA]</scope>
    <source>
        <strain evidence="2">SN15 / ATCC MYA-4574 / FGSC 10173)</strain>
    </source>
</reference>
<organism evidence="1 2">
    <name type="scientific">Phaeosphaeria nodorum (strain SN15 / ATCC MYA-4574 / FGSC 10173)</name>
    <name type="common">Glume blotch fungus</name>
    <name type="synonym">Parastagonospora nodorum</name>
    <dbReference type="NCBI Taxonomy" id="321614"/>
    <lineage>
        <taxon>Eukaryota</taxon>
        <taxon>Fungi</taxon>
        <taxon>Dikarya</taxon>
        <taxon>Ascomycota</taxon>
        <taxon>Pezizomycotina</taxon>
        <taxon>Dothideomycetes</taxon>
        <taxon>Pleosporomycetidae</taxon>
        <taxon>Pleosporales</taxon>
        <taxon>Pleosporineae</taxon>
        <taxon>Phaeosphaeriaceae</taxon>
        <taxon>Parastagonospora</taxon>
    </lineage>
</organism>
<dbReference type="AlphaFoldDB" id="A0A7U2NPJ6"/>
<gene>
    <name evidence="1" type="ORF">JI435_422780</name>
</gene>
<protein>
    <submittedName>
        <fullName evidence="1">Uncharacterized protein</fullName>
    </submittedName>
</protein>
<sequence>MRHDGYSNTGSPDVCRRMNHYPEDKQFPHMYCICTAHVQLRLRKDDRGPRTQQCSVPLWSIK</sequence>
<dbReference type="EMBL" id="CP069041">
    <property type="protein sequence ID" value="QRD05776.1"/>
    <property type="molecule type" value="Genomic_DNA"/>
</dbReference>
<evidence type="ECO:0000313" key="1">
    <source>
        <dbReference type="EMBL" id="QRD05776.1"/>
    </source>
</evidence>
<evidence type="ECO:0000313" key="2">
    <source>
        <dbReference type="Proteomes" id="UP000663193"/>
    </source>
</evidence>
<keyword evidence="2" id="KW-1185">Reference proteome</keyword>
<accession>A0A7U2NPJ6</accession>
<dbReference type="Proteomes" id="UP000663193">
    <property type="component" value="Chromosome 19"/>
</dbReference>
<name>A0A7U2NPJ6_PHANO</name>
<proteinExistence type="predicted"/>